<keyword evidence="5" id="KW-1185">Reference proteome</keyword>
<proteinExistence type="predicted"/>
<protein>
    <recommendedName>
        <fullName evidence="3">Transglycosylase SLT domain-containing protein</fullName>
    </recommendedName>
</protein>
<evidence type="ECO:0000313" key="5">
    <source>
        <dbReference type="Proteomes" id="UP001195483"/>
    </source>
</evidence>
<reference evidence="4" key="2">
    <citation type="journal article" date="2021" name="Genome Biol. Evol.">
        <title>Developing a high-quality reference genome for a parasitic bivalve with doubly uniparental inheritance (Bivalvia: Unionida).</title>
        <authorList>
            <person name="Smith C.H."/>
        </authorList>
    </citation>
    <scope>NUCLEOTIDE SEQUENCE</scope>
    <source>
        <strain evidence="4">CHS0354</strain>
        <tissue evidence="4">Mantle</tissue>
    </source>
</reference>
<dbReference type="Gene3D" id="1.10.530.10">
    <property type="match status" value="1"/>
</dbReference>
<evidence type="ECO:0000256" key="2">
    <source>
        <dbReference type="SAM" id="SignalP"/>
    </source>
</evidence>
<comment type="caution">
    <text evidence="4">The sequence shown here is derived from an EMBL/GenBank/DDBJ whole genome shotgun (WGS) entry which is preliminary data.</text>
</comment>
<evidence type="ECO:0000313" key="4">
    <source>
        <dbReference type="EMBL" id="KAK3606865.1"/>
    </source>
</evidence>
<dbReference type="PROSITE" id="PS51257">
    <property type="entry name" value="PROKAR_LIPOPROTEIN"/>
    <property type="match status" value="1"/>
</dbReference>
<dbReference type="CDD" id="cd16894">
    <property type="entry name" value="MltD-like"/>
    <property type="match status" value="1"/>
</dbReference>
<feature type="compositionally biased region" description="Polar residues" evidence="1">
    <location>
        <begin position="79"/>
        <end position="88"/>
    </location>
</feature>
<feature type="signal peptide" evidence="2">
    <location>
        <begin position="1"/>
        <end position="23"/>
    </location>
</feature>
<feature type="chain" id="PRO_5042066957" description="Transglycosylase SLT domain-containing protein" evidence="2">
    <location>
        <begin position="24"/>
        <end position="436"/>
    </location>
</feature>
<dbReference type="InterPro" id="IPR008258">
    <property type="entry name" value="Transglycosylase_SLT_dom_1"/>
</dbReference>
<feature type="region of interest" description="Disordered" evidence="1">
    <location>
        <begin position="78"/>
        <end position="153"/>
    </location>
</feature>
<gene>
    <name evidence="4" type="ORF">CHS0354_018459</name>
</gene>
<sequence>MMRLGTRTLFVCISGLLAAACSTAPVSAPKETELPGAAERGANYRVVNLNAYQVNPTGSEASVSIKAPPLDAYKKNEKNTAAVSSSGAKPTAVKTKTAPVPVQKYTRAPAGAGEEKINSSLNKDDWGSLNKSGKTAAAKKTPDTLTASAKPASGQPNVLVRAADFPDQEAEATDTVASEDDTVDAAETGDTLVDETESDENADSGVEIVQTITEDTHDNPNRIHPYMNAKIERYLEVYTVKKRDLFEKGVERSAEYLTMMRRIFREEGLPEELVYLSAVESNFNPRAISRAKATGIWQFMSQTGRLYQLQQSWWHDERYDEEKSTRAAARYLKALYSKFKKWELALAAYNSGPGRVRRAIRYNNVRGLSEDYWALKLPRETRGYVPAFMAVLHIFKNPDKYGFTVPQPLPEKEYDTVKVPGSISLKDVAVKTGVFV</sequence>
<reference evidence="4" key="1">
    <citation type="journal article" date="2021" name="Genome Biol. Evol.">
        <title>A High-Quality Reference Genome for a Parasitic Bivalve with Doubly Uniparental Inheritance (Bivalvia: Unionida).</title>
        <authorList>
            <person name="Smith C.H."/>
        </authorList>
    </citation>
    <scope>NUCLEOTIDE SEQUENCE</scope>
    <source>
        <strain evidence="4">CHS0354</strain>
    </source>
</reference>
<evidence type="ECO:0000256" key="1">
    <source>
        <dbReference type="SAM" id="MobiDB-lite"/>
    </source>
</evidence>
<dbReference type="Pfam" id="PF01464">
    <property type="entry name" value="SLT"/>
    <property type="match status" value="1"/>
</dbReference>
<name>A0AAE0TBM1_9BIVA</name>
<accession>A0AAE0TBM1</accession>
<keyword evidence="2" id="KW-0732">Signal</keyword>
<dbReference type="AlphaFoldDB" id="A0AAE0TBM1"/>
<feature type="compositionally biased region" description="Basic and acidic residues" evidence="1">
    <location>
        <begin position="113"/>
        <end position="126"/>
    </location>
</feature>
<dbReference type="GO" id="GO:0000270">
    <property type="term" value="P:peptidoglycan metabolic process"/>
    <property type="evidence" value="ECO:0007669"/>
    <property type="project" value="InterPro"/>
</dbReference>
<dbReference type="InterPro" id="IPR000189">
    <property type="entry name" value="Transglyc_AS"/>
</dbReference>
<dbReference type="GO" id="GO:0016020">
    <property type="term" value="C:membrane"/>
    <property type="evidence" value="ECO:0007669"/>
    <property type="project" value="InterPro"/>
</dbReference>
<evidence type="ECO:0000259" key="3">
    <source>
        <dbReference type="Pfam" id="PF01464"/>
    </source>
</evidence>
<dbReference type="SUPFAM" id="SSF53955">
    <property type="entry name" value="Lysozyme-like"/>
    <property type="match status" value="1"/>
</dbReference>
<feature type="domain" description="Transglycosylase SLT" evidence="3">
    <location>
        <begin position="267"/>
        <end position="364"/>
    </location>
</feature>
<dbReference type="PROSITE" id="PS00922">
    <property type="entry name" value="TRANSGLYCOSYLASE"/>
    <property type="match status" value="1"/>
</dbReference>
<dbReference type="EMBL" id="JAEAOA010001141">
    <property type="protein sequence ID" value="KAK3606865.1"/>
    <property type="molecule type" value="Genomic_DNA"/>
</dbReference>
<reference evidence="4" key="3">
    <citation type="submission" date="2023-05" db="EMBL/GenBank/DDBJ databases">
        <authorList>
            <person name="Smith C.H."/>
        </authorList>
    </citation>
    <scope>NUCLEOTIDE SEQUENCE</scope>
    <source>
        <strain evidence="4">CHS0354</strain>
        <tissue evidence="4">Mantle</tissue>
    </source>
</reference>
<dbReference type="GO" id="GO:0008933">
    <property type="term" value="F:peptidoglycan lytic transglycosylase activity"/>
    <property type="evidence" value="ECO:0007669"/>
    <property type="project" value="InterPro"/>
</dbReference>
<dbReference type="Proteomes" id="UP001195483">
    <property type="component" value="Unassembled WGS sequence"/>
</dbReference>
<dbReference type="InterPro" id="IPR023346">
    <property type="entry name" value="Lysozyme-like_dom_sf"/>
</dbReference>
<dbReference type="PANTHER" id="PTHR37423:SF2">
    <property type="entry name" value="MEMBRANE-BOUND LYTIC MUREIN TRANSGLYCOSYLASE C"/>
    <property type="match status" value="1"/>
</dbReference>
<dbReference type="PANTHER" id="PTHR37423">
    <property type="entry name" value="SOLUBLE LYTIC MUREIN TRANSGLYCOSYLASE-RELATED"/>
    <property type="match status" value="1"/>
</dbReference>
<organism evidence="4 5">
    <name type="scientific">Potamilus streckersoni</name>
    <dbReference type="NCBI Taxonomy" id="2493646"/>
    <lineage>
        <taxon>Eukaryota</taxon>
        <taxon>Metazoa</taxon>
        <taxon>Spiralia</taxon>
        <taxon>Lophotrochozoa</taxon>
        <taxon>Mollusca</taxon>
        <taxon>Bivalvia</taxon>
        <taxon>Autobranchia</taxon>
        <taxon>Heteroconchia</taxon>
        <taxon>Palaeoheterodonta</taxon>
        <taxon>Unionida</taxon>
        <taxon>Unionoidea</taxon>
        <taxon>Unionidae</taxon>
        <taxon>Ambleminae</taxon>
        <taxon>Lampsilini</taxon>
        <taxon>Potamilus</taxon>
    </lineage>
</organism>